<dbReference type="InterPro" id="IPR029058">
    <property type="entry name" value="AB_hydrolase_fold"/>
</dbReference>
<organism evidence="3 4">
    <name type="scientific">Basidiobolus ranarum</name>
    <dbReference type="NCBI Taxonomy" id="34480"/>
    <lineage>
        <taxon>Eukaryota</taxon>
        <taxon>Fungi</taxon>
        <taxon>Fungi incertae sedis</taxon>
        <taxon>Zoopagomycota</taxon>
        <taxon>Entomophthoromycotina</taxon>
        <taxon>Basidiobolomycetes</taxon>
        <taxon>Basidiobolales</taxon>
        <taxon>Basidiobolaceae</taxon>
        <taxon>Basidiobolus</taxon>
    </lineage>
</organism>
<dbReference type="InterPro" id="IPR049492">
    <property type="entry name" value="BD-FAE-like_dom"/>
</dbReference>
<evidence type="ECO:0000256" key="1">
    <source>
        <dbReference type="ARBA" id="ARBA00022801"/>
    </source>
</evidence>
<dbReference type="EMBL" id="JASJQH010000888">
    <property type="protein sequence ID" value="KAK9762623.1"/>
    <property type="molecule type" value="Genomic_DNA"/>
</dbReference>
<evidence type="ECO:0000313" key="4">
    <source>
        <dbReference type="Proteomes" id="UP001479436"/>
    </source>
</evidence>
<dbReference type="PANTHER" id="PTHR48081">
    <property type="entry name" value="AB HYDROLASE SUPERFAMILY PROTEIN C4A8.06C"/>
    <property type="match status" value="1"/>
</dbReference>
<dbReference type="Gene3D" id="3.40.50.1820">
    <property type="entry name" value="alpha/beta hydrolase"/>
    <property type="match status" value="1"/>
</dbReference>
<evidence type="ECO:0000259" key="2">
    <source>
        <dbReference type="Pfam" id="PF20434"/>
    </source>
</evidence>
<comment type="caution">
    <text evidence="3">The sequence shown here is derived from an EMBL/GenBank/DDBJ whole genome shotgun (WGS) entry which is preliminary data.</text>
</comment>
<dbReference type="Pfam" id="PF20434">
    <property type="entry name" value="BD-FAE"/>
    <property type="match status" value="1"/>
</dbReference>
<keyword evidence="1" id="KW-0378">Hydrolase</keyword>
<feature type="domain" description="BD-FAE-like" evidence="2">
    <location>
        <begin position="41"/>
        <end position="261"/>
    </location>
</feature>
<accession>A0ABR2WM67</accession>
<proteinExistence type="predicted"/>
<dbReference type="PANTHER" id="PTHR48081:SF33">
    <property type="entry name" value="KYNURENINE FORMAMIDASE"/>
    <property type="match status" value="1"/>
</dbReference>
<protein>
    <recommendedName>
        <fullName evidence="2">BD-FAE-like domain-containing protein</fullName>
    </recommendedName>
</protein>
<name>A0ABR2WM67_9FUNG</name>
<gene>
    <name evidence="3" type="ORF">K7432_011467</name>
</gene>
<sequence length="327" mass="37625">MLPDAMYYLYWRYWKVRAVINDIKKSNIPFYSPSDVKKPQLDLYLPSTQETELVPVIFFIYGGSWSSGSKLMYTLVADTLRKQGYLVVVPDYRKYPEVKIEQIYEDVAQALVWTHKNVKKYGGNPSRISVMGHSAGAHLGVQIILNDILRKMSSQTPMADTIALPPIHNLILLSGVYDIDQHFLWESYRGVEEVSGMGRVMGLTKTRFDSNSPTFILKSISSWNDHKKRQFMDQLPATLIIHGELDHTVPDSSAKNFHQALSEILYDTERNPSYKFLLYPDMNHADPVFGNHLQQYICHSIGSFDVNRILFHIYIHFSLDAFLVELP</sequence>
<reference evidence="3 4" key="1">
    <citation type="submission" date="2023-04" db="EMBL/GenBank/DDBJ databases">
        <title>Genome of Basidiobolus ranarum AG-B5.</title>
        <authorList>
            <person name="Stajich J.E."/>
            <person name="Carter-House D."/>
            <person name="Gryganskyi A."/>
        </authorList>
    </citation>
    <scope>NUCLEOTIDE SEQUENCE [LARGE SCALE GENOMIC DNA]</scope>
    <source>
        <strain evidence="3 4">AG-B5</strain>
    </source>
</reference>
<dbReference type="InterPro" id="IPR050300">
    <property type="entry name" value="GDXG_lipolytic_enzyme"/>
</dbReference>
<evidence type="ECO:0000313" key="3">
    <source>
        <dbReference type="EMBL" id="KAK9762623.1"/>
    </source>
</evidence>
<dbReference type="SUPFAM" id="SSF53474">
    <property type="entry name" value="alpha/beta-Hydrolases"/>
    <property type="match status" value="1"/>
</dbReference>
<keyword evidence="4" id="KW-1185">Reference proteome</keyword>
<dbReference type="Proteomes" id="UP001479436">
    <property type="component" value="Unassembled WGS sequence"/>
</dbReference>